<proteinExistence type="predicted"/>
<protein>
    <submittedName>
        <fullName evidence="1">Uncharacterized protein</fullName>
    </submittedName>
</protein>
<reference evidence="1" key="1">
    <citation type="submission" date="2020-01" db="EMBL/GenBank/DDBJ databases">
        <authorList>
            <person name="Meier V. D."/>
            <person name="Meier V D."/>
        </authorList>
    </citation>
    <scope>NUCLEOTIDE SEQUENCE</scope>
    <source>
        <strain evidence="1">HLG_WM_MAG_06</strain>
    </source>
</reference>
<organism evidence="1">
    <name type="scientific">uncultured Sulfurovum sp</name>
    <dbReference type="NCBI Taxonomy" id="269237"/>
    <lineage>
        <taxon>Bacteria</taxon>
        <taxon>Pseudomonadati</taxon>
        <taxon>Campylobacterota</taxon>
        <taxon>Epsilonproteobacteria</taxon>
        <taxon>Campylobacterales</taxon>
        <taxon>Sulfurovaceae</taxon>
        <taxon>Sulfurovum</taxon>
        <taxon>environmental samples</taxon>
    </lineage>
</organism>
<evidence type="ECO:0000313" key="1">
    <source>
        <dbReference type="EMBL" id="CAA6814051.1"/>
    </source>
</evidence>
<gene>
    <name evidence="1" type="ORF">HELGO_WM6253</name>
</gene>
<name>A0A6S6SZX8_9BACT</name>
<accession>A0A6S6SZX8</accession>
<sequence>MGDEEFVEIKDKDSKYLPFKEARKFVHKLKLQKRKDWKKYCNGEYKDKVSLPLDIPKNPYNIYSNKGWKHTEDWIGIEKKHDCIDIKVSKEIELEKERYLPFEEAIEFVHKYIKLSSREEWKGYCIASTLYKSPSAISLKNNIKKPIAIPSHPEEVYKSKGWIDYNNWLGLKVEKYLPFKEAREFVHKLKLQKRKDWKKYCSGEYKDKTSLPLNIPKEPHTIYLNKGWKHTEDWIGIERKMLIKKGKIDKGIEIPDYGGL</sequence>
<dbReference type="AlphaFoldDB" id="A0A6S6SZX8"/>
<dbReference type="EMBL" id="CACVAP010000074">
    <property type="protein sequence ID" value="CAA6814051.1"/>
    <property type="molecule type" value="Genomic_DNA"/>
</dbReference>